<evidence type="ECO:0000313" key="3">
    <source>
        <dbReference type="Proteomes" id="UP001148838"/>
    </source>
</evidence>
<dbReference type="EMBL" id="JAJSOF020000038">
    <property type="protein sequence ID" value="KAJ4427159.1"/>
    <property type="molecule type" value="Genomic_DNA"/>
</dbReference>
<name>A0ABQ8RZU4_PERAM</name>
<protein>
    <submittedName>
        <fullName evidence="2">Uncharacterized protein</fullName>
    </submittedName>
</protein>
<accession>A0ABQ8RZU4</accession>
<comment type="caution">
    <text evidence="2">The sequence shown here is derived from an EMBL/GenBank/DDBJ whole genome shotgun (WGS) entry which is preliminary data.</text>
</comment>
<organism evidence="2 3">
    <name type="scientific">Periplaneta americana</name>
    <name type="common">American cockroach</name>
    <name type="synonym">Blatta americana</name>
    <dbReference type="NCBI Taxonomy" id="6978"/>
    <lineage>
        <taxon>Eukaryota</taxon>
        <taxon>Metazoa</taxon>
        <taxon>Ecdysozoa</taxon>
        <taxon>Arthropoda</taxon>
        <taxon>Hexapoda</taxon>
        <taxon>Insecta</taxon>
        <taxon>Pterygota</taxon>
        <taxon>Neoptera</taxon>
        <taxon>Polyneoptera</taxon>
        <taxon>Dictyoptera</taxon>
        <taxon>Blattodea</taxon>
        <taxon>Blattoidea</taxon>
        <taxon>Blattidae</taxon>
        <taxon>Blattinae</taxon>
        <taxon>Periplaneta</taxon>
    </lineage>
</organism>
<sequence length="66" mass="6685">MAGLCEGGNEPPSSLKASTHNIHVRSVGWPLHIPRSSVAGAGPDSAGSKIPDEGSQPTVGRKGIID</sequence>
<gene>
    <name evidence="2" type="ORF">ANN_24775</name>
</gene>
<reference evidence="2 3" key="1">
    <citation type="journal article" date="2022" name="Allergy">
        <title>Genome assembly and annotation of Periplaneta americana reveal a comprehensive cockroach allergen profile.</title>
        <authorList>
            <person name="Wang L."/>
            <person name="Xiong Q."/>
            <person name="Saelim N."/>
            <person name="Wang L."/>
            <person name="Nong W."/>
            <person name="Wan A.T."/>
            <person name="Shi M."/>
            <person name="Liu X."/>
            <person name="Cao Q."/>
            <person name="Hui J.H.L."/>
            <person name="Sookrung N."/>
            <person name="Leung T.F."/>
            <person name="Tungtrongchitr A."/>
            <person name="Tsui S.K.W."/>
        </authorList>
    </citation>
    <scope>NUCLEOTIDE SEQUENCE [LARGE SCALE GENOMIC DNA]</scope>
    <source>
        <strain evidence="2">PWHHKU_190912</strain>
    </source>
</reference>
<evidence type="ECO:0000256" key="1">
    <source>
        <dbReference type="SAM" id="MobiDB-lite"/>
    </source>
</evidence>
<dbReference type="Proteomes" id="UP001148838">
    <property type="component" value="Unassembled WGS sequence"/>
</dbReference>
<keyword evidence="3" id="KW-1185">Reference proteome</keyword>
<proteinExistence type="predicted"/>
<feature type="region of interest" description="Disordered" evidence="1">
    <location>
        <begin position="34"/>
        <end position="66"/>
    </location>
</feature>
<evidence type="ECO:0000313" key="2">
    <source>
        <dbReference type="EMBL" id="KAJ4427159.1"/>
    </source>
</evidence>